<keyword evidence="4" id="KW-1185">Reference proteome</keyword>
<evidence type="ECO:0000313" key="4">
    <source>
        <dbReference type="Proteomes" id="UP000190389"/>
    </source>
</evidence>
<feature type="chain" id="PRO_5012256209" evidence="2">
    <location>
        <begin position="22"/>
        <end position="2342"/>
    </location>
</feature>
<feature type="coiled-coil region" evidence="1">
    <location>
        <begin position="155"/>
        <end position="182"/>
    </location>
</feature>
<dbReference type="RefSeq" id="WP_078747313.1">
    <property type="nucleotide sequence ID" value="NZ_CP137850.1"/>
</dbReference>
<dbReference type="EMBL" id="FUXF01000026">
    <property type="protein sequence ID" value="SJZ60599.1"/>
    <property type="molecule type" value="Genomic_DNA"/>
</dbReference>
<protein>
    <submittedName>
        <fullName evidence="3">Chromosome segregation ATPase</fullName>
    </submittedName>
</protein>
<evidence type="ECO:0000256" key="1">
    <source>
        <dbReference type="SAM" id="Coils"/>
    </source>
</evidence>
<dbReference type="STRING" id="171291.SAMN02745154_00596"/>
<proteinExistence type="predicted"/>
<evidence type="ECO:0000313" key="3">
    <source>
        <dbReference type="EMBL" id="SJZ60599.1"/>
    </source>
</evidence>
<gene>
    <name evidence="3" type="ORF">SAMN02745154_00596</name>
</gene>
<keyword evidence="2" id="KW-0732">Signal</keyword>
<name>A0A1T4M0U1_9BACT</name>
<dbReference type="Proteomes" id="UP000190389">
    <property type="component" value="Unassembled WGS sequence"/>
</dbReference>
<feature type="signal peptide" evidence="2">
    <location>
        <begin position="1"/>
        <end position="21"/>
    </location>
</feature>
<dbReference type="NCBIfam" id="NF045847">
    <property type="entry name" value="MGA1079_SerProt"/>
    <property type="match status" value="1"/>
</dbReference>
<feature type="coiled-coil region" evidence="1">
    <location>
        <begin position="316"/>
        <end position="343"/>
    </location>
</feature>
<reference evidence="4" key="1">
    <citation type="submission" date="2017-02" db="EMBL/GenBank/DDBJ databases">
        <authorList>
            <person name="Varghese N."/>
            <person name="Submissions S."/>
        </authorList>
    </citation>
    <scope>NUCLEOTIDE SEQUENCE [LARGE SCALE GENOMIC DNA]</scope>
    <source>
        <strain evidence="4">ATCC 27862</strain>
    </source>
</reference>
<dbReference type="OrthoDB" id="400420at2"/>
<keyword evidence="1" id="KW-0175">Coiled coil</keyword>
<organism evidence="3 4">
    <name type="scientific">Mycoplasmopsis verecunda</name>
    <dbReference type="NCBI Taxonomy" id="171291"/>
    <lineage>
        <taxon>Bacteria</taxon>
        <taxon>Bacillati</taxon>
        <taxon>Mycoplasmatota</taxon>
        <taxon>Mycoplasmoidales</taxon>
        <taxon>Metamycoplasmataceae</taxon>
        <taxon>Mycoplasmopsis</taxon>
    </lineage>
</organism>
<sequence length="2342" mass="274788">MSKKTKLILLLNIGIVIPATGIVATSCHKPQSTITSETIIQQDINAIERMKLTETKNNLLKLQQSQMRDNIIKIIDDKILAIPYNIKYNDVDWNLIKINALYNSYKSLYSKLADKKIFNTSDHNNQKIHIEQLLATRSTNLEEMESILNSITHYIDSYINSIDKYNNLLKKFEELKEKYLSKVMDSVIKTILLNEIEHQITNIKNGSTELMSIESAYKKIYGNLINILDLKLDVLLSKNDDFKIEEISKNKTLEIINDSEIKFDQLEEKLVYIKQLWQNNENIITQYHLKQNNILNIESKFRNSLSKYENYIKYDQTEISNEINELKEQIEFLKKKSNLTLDDIAKIDTEAIDNSYIHRIQLLQEISLDKFNSFRINNLFKNTPILNKIISSISDIMYSIISNGNINEYKKEIEYQQGLILRLQNLKTVRTNYNEWIYVEQTNNLIDKLFKITNLHTNEINKLIDEINSRNFIFEQYKNSYLDASKNYSDIKFGANLAFKSKFVTDILKFAKNEYDKINTNAYFNNTYSNLAKINDILHSYNELNLNTNFNKYSDNLQNKIKSILDSKYETTADFTNVIDEVNDVLSNYGKYDSILRKYNDLLNKAKEQYPSNLLNNLITLLQSQIDSTNRYINYDEILSSYEQLNNIVESYVNFGLKNTISSYKIEKSKQNLDFILNKNITSIQELKTAISQLKSTIDINAKYEDLLTKYNDVWLETNNSYQSDLLKSLQTIIRNKILQIRNHENHNDYLEVLQVINQQLNKYQELNLNNFYSDSNNSLQLRYKITALINKSTNDLSAFSQILNNIRLHINNNRKFELDYNKTLEKLKKESNYIKAQILKYNGSISNQNQDLLNIKLINDKLIDNKANNELFDNDELDKIISSIDLNNIHNKYVDIELQKLLFNTVDLKINDLFSDLKNEKYRLEEYNDDKTKANTLIEKWHELKNSYLNNPSQTALDKLTSFNIQLDSDISNIKNSVFIKYANLNLEVKLHEDKHNYDIKPSSASITDDNFWIYLDENVSDKSIQYKRENYHIDKDDPNTLIINYRTVADNKTLNIAKRIKFDDAYSGIEKLISDFEPKTLDDIYNINYYNLAFLSTDDLNINDKILPIFSNKNIDVNRYFDLQIQINSIKLNNNKLQATIKLLHNNYEIKEFLLESNQTVTLQNPYQYLIQVEPTERYQKTEFYKKPFYKASGITPVSFWLEEILSIASEFNYAIPYTINNDVPIEFFIMINTVGRIQNLNSIPASLREWFRNNQYSDEMKIKIHEQFIRRNFKIKTQETLQWSLSTYKQNEQYASFENDKNLIKYNLTVNINSKTLKGSFNFSTGDYQSENINDYLNATYMLSLPQSSNNKVLQKAIFEKTTSKNPQITHSNIVAWQVASKLNDIYNWPTFGRYQLQVDESQPNIVDKINGTAQIRFVILDTKTNTLVTKYDPMTKQDIVLKSQSFKLEWFKKFDQFDVEKKGEIWTDNDFITSDAKLSKYQRDIALARMINSTNITYRNGYRTPNNRMIDVATLLEEQSFDKMPYMFKFINSDKELKNSQNESGPNNDSNIIQDSADKINNVDIEYIKRNYYIYFIDVSGEHNSKTKLGHLRFKLGFINKKDNDIRFTSDKYINLYNLQNDYYEEYYPNMMLNMISRDELNLDLLDVSNITVEQFISQDMNVINSWLQNHGGILKYNLNYNNRYEIEKELISIEKVWRVPNETNSVFITLKYQNSNRVINGTTWYQIKGFKQNHIYQASDSTIINSLGRDRDIWHARPENLKTIFKSNGDILRHRNVDLNINDNLWDITPQQAKWTLPKQYYTDIMDNVNNRDKWLNLHLFSNIVFWDDAKEHRIFSLNAGLNFDINYDELKQKGTLFIDTTTSAITDKNNITHQIPVRLEIKYTNEGIEFIYKSLDPQYSIVADNLRYDFFSDKVPRDKENTLNQNGQLYIDRNGSLVSMRYTNNIVNEKFSSNPTNIISYKNLDYNEKNSPYYLYSEDRKDNVFKYNPNQNVEYKLHNGYKFPIEIAKKQYYADPLVAESNDRLLGMFIWPKAVFDSIYVLGKVNNDPKDGRFYAVTNEHVVKNDRIRWQPQKAFEDEEYLTTVTLMKKPDLFTTEIDGGSTHQAVGLNGQRGKVNIVWTGYSQIGYKRNVKRNDKTLIKDKFVDITVLEIDIIPFIQQAKLDGKFALANYFEKWFTFKNKNLTDYIATWSGATAYNDVSVTWSSFGNFQHSSHIVNRLSTIHGAYANGDAENGIRWFIHDYKFMPIYDEGGSSGSGLVDTHGNYISTFNSSTSNHIGVSWSNTNDSFNYFGLNYNNEHPLDLINSKSLVRNILKLNAYNPKQHLVPWWVKKPNN</sequence>
<evidence type="ECO:0000256" key="2">
    <source>
        <dbReference type="SAM" id="SignalP"/>
    </source>
</evidence>
<dbReference type="PROSITE" id="PS51257">
    <property type="entry name" value="PROKAR_LIPOPROTEIN"/>
    <property type="match status" value="1"/>
</dbReference>
<accession>A0A1T4M0U1</accession>